<evidence type="ECO:0000313" key="2">
    <source>
        <dbReference type="Proteomes" id="UP001648503"/>
    </source>
</evidence>
<name>A0ABQ8F871_9FUNG</name>
<gene>
    <name evidence="1" type="ORF">BASA50_007500</name>
</gene>
<protein>
    <recommendedName>
        <fullName evidence="3">Protein kinase domain-containing protein</fullName>
    </recommendedName>
</protein>
<organism evidence="1 2">
    <name type="scientific">Batrachochytrium salamandrivorans</name>
    <dbReference type="NCBI Taxonomy" id="1357716"/>
    <lineage>
        <taxon>Eukaryota</taxon>
        <taxon>Fungi</taxon>
        <taxon>Fungi incertae sedis</taxon>
        <taxon>Chytridiomycota</taxon>
        <taxon>Chytridiomycota incertae sedis</taxon>
        <taxon>Chytridiomycetes</taxon>
        <taxon>Rhizophydiales</taxon>
        <taxon>Rhizophydiales incertae sedis</taxon>
        <taxon>Batrachochytrium</taxon>
    </lineage>
</organism>
<sequence length="507" mass="54360">MPELPIHVLPGAASTTTENSDNVNVSNGEPFFDSTPILLPSISTQYRAISRSVSAPYNRRMSAIGEIRAYSSFQRIASSSLPVSTTILLCHPSEAVHPLSDSQTTSDGHHRRNSICHIYNSNSNSSGSSNTHSSTCSNNRIDSMFFCAPPSFGPGTPPLCCPIPAQPHEDCITTTVAPNGSTQAAVPNDTPATTWHRRIVQLNLRSVPGFTQRLPLPSAVFYVAATLSDTPTSLSSSSQTSISTPSSTVTTTTAPFLLTAGAAASHVQLKPVYSAASLVRINAANPEPPGAEIVATTAAGHAIASISISISGSGRDSNGDSIGTPCQRHSQAIFKPSHLFDNAIERETLLYRHMRTTHSLDAVVGQILFSGFSTALPPLDRRRSRHVELCRVLLVSLAVGIPPFDPHLALFTNAGIAATRTGWSSELCTAITAAYQTLWTHGVLHRAVDRRNILFATSTNGRVAVHILNFETAVLAHERYLYNDDWNVEVSRERLAVEAMCTANQCE</sequence>
<evidence type="ECO:0008006" key="3">
    <source>
        <dbReference type="Google" id="ProtNLM"/>
    </source>
</evidence>
<dbReference type="EMBL" id="JAFCIX010000357">
    <property type="protein sequence ID" value="KAH6593293.1"/>
    <property type="molecule type" value="Genomic_DNA"/>
</dbReference>
<comment type="caution">
    <text evidence="1">The sequence shown here is derived from an EMBL/GenBank/DDBJ whole genome shotgun (WGS) entry which is preliminary data.</text>
</comment>
<reference evidence="1 2" key="1">
    <citation type="submission" date="2021-02" db="EMBL/GenBank/DDBJ databases">
        <title>Variation within the Batrachochytrium salamandrivorans European outbreak.</title>
        <authorList>
            <person name="Kelly M."/>
            <person name="Pasmans F."/>
            <person name="Shea T.P."/>
            <person name="Munoz J.F."/>
            <person name="Carranza S."/>
            <person name="Cuomo C.A."/>
            <person name="Martel A."/>
        </authorList>
    </citation>
    <scope>NUCLEOTIDE SEQUENCE [LARGE SCALE GENOMIC DNA]</scope>
    <source>
        <strain evidence="1 2">AMFP18/2</strain>
    </source>
</reference>
<keyword evidence="2" id="KW-1185">Reference proteome</keyword>
<evidence type="ECO:0000313" key="1">
    <source>
        <dbReference type="EMBL" id="KAH6593293.1"/>
    </source>
</evidence>
<dbReference type="Proteomes" id="UP001648503">
    <property type="component" value="Unassembled WGS sequence"/>
</dbReference>
<accession>A0ABQ8F871</accession>
<proteinExistence type="predicted"/>